<feature type="transmembrane region" description="Helical" evidence="1">
    <location>
        <begin position="24"/>
        <end position="42"/>
    </location>
</feature>
<evidence type="ECO:0008006" key="4">
    <source>
        <dbReference type="Google" id="ProtNLM"/>
    </source>
</evidence>
<proteinExistence type="predicted"/>
<comment type="caution">
    <text evidence="2">The sequence shown here is derived from an EMBL/GenBank/DDBJ whole genome shotgun (WGS) entry which is preliminary data.</text>
</comment>
<organism evidence="2 3">
    <name type="scientific">Nocardioides caricicola</name>
    <dbReference type="NCBI Taxonomy" id="634770"/>
    <lineage>
        <taxon>Bacteria</taxon>
        <taxon>Bacillati</taxon>
        <taxon>Actinomycetota</taxon>
        <taxon>Actinomycetes</taxon>
        <taxon>Propionibacteriales</taxon>
        <taxon>Nocardioidaceae</taxon>
        <taxon>Nocardioides</taxon>
    </lineage>
</organism>
<evidence type="ECO:0000313" key="3">
    <source>
        <dbReference type="Proteomes" id="UP001595956"/>
    </source>
</evidence>
<gene>
    <name evidence="2" type="ORF">ACFPKY_12210</name>
</gene>
<sequence>MTSPGTPEVSTDVVERFQPTSGRLPGAIGLLTAAIVLGLAVWPRSTGTPLGVAIVACFGALVTWLVLLRPALWVTEHDLVLRNILTTTYVPLAAVDRVLTTQVLTVTAGERRFISPVVGYTLRQNVTGRNRDAKAPSAVDTYQVFVEERILFHADTARERLRITKGSAEQQALASGVRRALAWPEIAGLAGLALVFVAWFFAH</sequence>
<evidence type="ECO:0000256" key="1">
    <source>
        <dbReference type="SAM" id="Phobius"/>
    </source>
</evidence>
<protein>
    <recommendedName>
        <fullName evidence="4">PH domain-containing protein</fullName>
    </recommendedName>
</protein>
<keyword evidence="1" id="KW-1133">Transmembrane helix</keyword>
<name>A0ABW0N4T0_9ACTN</name>
<feature type="transmembrane region" description="Helical" evidence="1">
    <location>
        <begin position="180"/>
        <end position="202"/>
    </location>
</feature>
<keyword evidence="1" id="KW-0472">Membrane</keyword>
<keyword evidence="3" id="KW-1185">Reference proteome</keyword>
<reference evidence="3" key="1">
    <citation type="journal article" date="2019" name="Int. J. Syst. Evol. Microbiol.">
        <title>The Global Catalogue of Microorganisms (GCM) 10K type strain sequencing project: providing services to taxonomists for standard genome sequencing and annotation.</title>
        <authorList>
            <consortium name="The Broad Institute Genomics Platform"/>
            <consortium name="The Broad Institute Genome Sequencing Center for Infectious Disease"/>
            <person name="Wu L."/>
            <person name="Ma J."/>
        </authorList>
    </citation>
    <scope>NUCLEOTIDE SEQUENCE [LARGE SCALE GENOMIC DNA]</scope>
    <source>
        <strain evidence="3">KACC 13778</strain>
    </source>
</reference>
<dbReference type="RefSeq" id="WP_345178396.1">
    <property type="nucleotide sequence ID" value="NZ_BAABFQ010000007.1"/>
</dbReference>
<feature type="transmembrane region" description="Helical" evidence="1">
    <location>
        <begin position="48"/>
        <end position="68"/>
    </location>
</feature>
<dbReference type="EMBL" id="JBHSMD010000004">
    <property type="protein sequence ID" value="MFC5493869.1"/>
    <property type="molecule type" value="Genomic_DNA"/>
</dbReference>
<dbReference type="Proteomes" id="UP001595956">
    <property type="component" value="Unassembled WGS sequence"/>
</dbReference>
<accession>A0ABW0N4T0</accession>
<keyword evidence="1" id="KW-0812">Transmembrane</keyword>
<evidence type="ECO:0000313" key="2">
    <source>
        <dbReference type="EMBL" id="MFC5493869.1"/>
    </source>
</evidence>